<sequence length="617" mass="67938">MKSLKELRNHLRYKYLKLNRPRVSIGMGTCGIAAGAEKVKNEFISEIKKHGLDVEINITSCIGMCYREVNVEVDIPGKENVVYGDITPKKVERIVEQHIINGNPVIEWAEFQMLAEDGTSIHPIPDMEHTPYYHLQTREVSARCGRINPENIEEYIATGGYEGLENVLKQTPQEVINNLKRSGLRGRGGGGFPTGQKWQFTRDAKGEKKYIICNADEGDPGAFMDRSILEGDPHSIIEGMIIAGYAIGASEGYIYIRAEYPLAIKRLQIAINQAKEQRLLGYNILDSGFNFQIHIKVGAGAFVCGEETALINSIEGKRGMPRIRPPFPALKGLWQHPTNNNNVETYANVSLIFREGVEWYSSIGTDKSKGTKIFSLTGKIAKTGLAEVPMGTTLRQIIFDIGGGIKDGKKFKAVQIGGPSGGCLPEDLLDLPVDYDSLIEAGAMMGSGGLVVMDESTCMVDVARYFLKFTQSESCGKCTPCREGTTRMLEILERITAGKGKIEDLNLLERLARVMKTTSLCGLGQTAPNPVLSTLRYFRDEYLAHIEEKRCPSGVCSNLINYRIDPEKCVGCTACARVCPTGAISGTKKQPHVINTEICIKCGACMDACKFDAITRI</sequence>
<dbReference type="GO" id="GO:0051539">
    <property type="term" value="F:4 iron, 4 sulfur cluster binding"/>
    <property type="evidence" value="ECO:0007669"/>
    <property type="project" value="UniProtKB-KW"/>
</dbReference>
<dbReference type="InterPro" id="IPR017896">
    <property type="entry name" value="4Fe4S_Fe-S-bd"/>
</dbReference>
<dbReference type="InterPro" id="IPR001949">
    <property type="entry name" value="NADH-UbQ_OxRdtase_51kDa_CS"/>
</dbReference>
<dbReference type="InterPro" id="IPR017900">
    <property type="entry name" value="4Fe4S_Fe_S_CS"/>
</dbReference>
<dbReference type="PANTHER" id="PTHR43578:SF3">
    <property type="entry name" value="NADH-QUINONE OXIDOREDUCTASE SUBUNIT F"/>
    <property type="match status" value="1"/>
</dbReference>
<dbReference type="Proteomes" id="UP000243739">
    <property type="component" value="Unassembled WGS sequence"/>
</dbReference>
<accession>A0A1D2YWS5</accession>
<protein>
    <submittedName>
        <fullName evidence="7">NADH dehydrogenase</fullName>
    </submittedName>
</protein>
<dbReference type="AlphaFoldDB" id="A0A1D2YWS5"/>
<reference evidence="7 8" key="1">
    <citation type="submission" date="2016-09" db="EMBL/GenBank/DDBJ databases">
        <title>Draft genome sequence for the type strain of Vulcanibacillus modesticaldus BR, a strictly anaerobic, moderately thermophilic, and nitrate-reducing bacterium from deep sea-hydrothermal vents of the Mid-Atlantic Ridge.</title>
        <authorList>
            <person name="Abin C.A."/>
            <person name="Hollibaugh J.T."/>
        </authorList>
    </citation>
    <scope>NUCLEOTIDE SEQUENCE [LARGE SCALE GENOMIC DNA]</scope>
    <source>
        <strain evidence="7 8">BR</strain>
    </source>
</reference>
<name>A0A1D2YWS5_9BACI</name>
<feature type="domain" description="4Fe-4S ferredoxin-type" evidence="6">
    <location>
        <begin position="590"/>
        <end position="617"/>
    </location>
</feature>
<dbReference type="InterPro" id="IPR037207">
    <property type="entry name" value="Nuop51_4Fe4S-bd_sf"/>
</dbReference>
<evidence type="ECO:0000259" key="6">
    <source>
        <dbReference type="PROSITE" id="PS51379"/>
    </source>
</evidence>
<proteinExistence type="inferred from homology"/>
<dbReference type="SUPFAM" id="SSF142984">
    <property type="entry name" value="Nqo1 middle domain-like"/>
    <property type="match status" value="1"/>
</dbReference>
<dbReference type="Pfam" id="PF00037">
    <property type="entry name" value="Fer4"/>
    <property type="match status" value="2"/>
</dbReference>
<evidence type="ECO:0000256" key="3">
    <source>
        <dbReference type="ARBA" id="ARBA00022723"/>
    </source>
</evidence>
<dbReference type="SMART" id="SM00928">
    <property type="entry name" value="NADH_4Fe-4S"/>
    <property type="match status" value="1"/>
</dbReference>
<dbReference type="STRING" id="337097.BHF71_06000"/>
<comment type="caution">
    <text evidence="7">The sequence shown here is derived from an EMBL/GenBank/DDBJ whole genome shotgun (WGS) entry which is preliminary data.</text>
</comment>
<gene>
    <name evidence="7" type="ORF">BHF71_06000</name>
</gene>
<dbReference type="PROSITE" id="PS00645">
    <property type="entry name" value="COMPLEX1_51K_2"/>
    <property type="match status" value="1"/>
</dbReference>
<organism evidence="7 8">
    <name type="scientific">Vulcanibacillus modesticaldus</name>
    <dbReference type="NCBI Taxonomy" id="337097"/>
    <lineage>
        <taxon>Bacteria</taxon>
        <taxon>Bacillati</taxon>
        <taxon>Bacillota</taxon>
        <taxon>Bacilli</taxon>
        <taxon>Bacillales</taxon>
        <taxon>Bacillaceae</taxon>
        <taxon>Vulcanibacillus</taxon>
    </lineage>
</organism>
<dbReference type="Pfam" id="PF10589">
    <property type="entry name" value="NADH_4Fe-4S"/>
    <property type="match status" value="1"/>
</dbReference>
<keyword evidence="5" id="KW-0411">Iron-sulfur</keyword>
<dbReference type="Pfam" id="PF01512">
    <property type="entry name" value="Complex1_51K"/>
    <property type="match status" value="1"/>
</dbReference>
<keyword evidence="3" id="KW-0479">Metal-binding</keyword>
<evidence type="ECO:0000313" key="8">
    <source>
        <dbReference type="Proteomes" id="UP000243739"/>
    </source>
</evidence>
<dbReference type="SUPFAM" id="SSF54862">
    <property type="entry name" value="4Fe-4S ferredoxins"/>
    <property type="match status" value="1"/>
</dbReference>
<evidence type="ECO:0000256" key="2">
    <source>
        <dbReference type="ARBA" id="ARBA00022485"/>
    </source>
</evidence>
<evidence type="ECO:0000256" key="4">
    <source>
        <dbReference type="ARBA" id="ARBA00023004"/>
    </source>
</evidence>
<keyword evidence="2" id="KW-0004">4Fe-4S</keyword>
<dbReference type="Gene3D" id="3.30.70.20">
    <property type="match status" value="2"/>
</dbReference>
<dbReference type="FunFam" id="3.30.70.20:FF:000054">
    <property type="entry name" value="NADP-reducing hydrogenase subunit HndC"/>
    <property type="match status" value="1"/>
</dbReference>
<dbReference type="PANTHER" id="PTHR43578">
    <property type="entry name" value="NADH-QUINONE OXIDOREDUCTASE SUBUNIT F"/>
    <property type="match status" value="1"/>
</dbReference>
<dbReference type="InterPro" id="IPR036249">
    <property type="entry name" value="Thioredoxin-like_sf"/>
</dbReference>
<dbReference type="Gene3D" id="3.40.50.11540">
    <property type="entry name" value="NADH-ubiquinone oxidoreductase 51kDa subunit"/>
    <property type="match status" value="1"/>
</dbReference>
<dbReference type="PROSITE" id="PS51379">
    <property type="entry name" value="4FE4S_FER_2"/>
    <property type="match status" value="2"/>
</dbReference>
<dbReference type="EMBL" id="MIJF01000006">
    <property type="protein sequence ID" value="OEG00154.1"/>
    <property type="molecule type" value="Genomic_DNA"/>
</dbReference>
<dbReference type="FunFam" id="1.20.1440.230:FF:000001">
    <property type="entry name" value="Mitochondrial NADH dehydrogenase flavoprotein 1"/>
    <property type="match status" value="1"/>
</dbReference>
<dbReference type="CDD" id="cd02980">
    <property type="entry name" value="TRX_Fd_family"/>
    <property type="match status" value="1"/>
</dbReference>
<dbReference type="SUPFAM" id="SSF52833">
    <property type="entry name" value="Thioredoxin-like"/>
    <property type="match status" value="1"/>
</dbReference>
<dbReference type="PROSITE" id="PS00198">
    <property type="entry name" value="4FE4S_FER_1"/>
    <property type="match status" value="1"/>
</dbReference>
<evidence type="ECO:0000313" key="7">
    <source>
        <dbReference type="EMBL" id="OEG00154.1"/>
    </source>
</evidence>
<dbReference type="GO" id="GO:0046872">
    <property type="term" value="F:metal ion binding"/>
    <property type="evidence" value="ECO:0007669"/>
    <property type="project" value="UniProtKB-KW"/>
</dbReference>
<dbReference type="GO" id="GO:0010181">
    <property type="term" value="F:FMN binding"/>
    <property type="evidence" value="ECO:0007669"/>
    <property type="project" value="InterPro"/>
</dbReference>
<dbReference type="SUPFAM" id="SSF142019">
    <property type="entry name" value="Nqo1 FMN-binding domain-like"/>
    <property type="match status" value="1"/>
</dbReference>
<dbReference type="GO" id="GO:0008137">
    <property type="term" value="F:NADH dehydrogenase (ubiquinone) activity"/>
    <property type="evidence" value="ECO:0007669"/>
    <property type="project" value="InterPro"/>
</dbReference>
<evidence type="ECO:0000256" key="1">
    <source>
        <dbReference type="ARBA" id="ARBA00007523"/>
    </source>
</evidence>
<dbReference type="FunFam" id="3.40.50.11540:FF:000001">
    <property type="entry name" value="NADH dehydrogenase [ubiquinone] flavoprotein 1, mitochondrial"/>
    <property type="match status" value="1"/>
</dbReference>
<dbReference type="Gene3D" id="6.10.250.1450">
    <property type="match status" value="1"/>
</dbReference>
<dbReference type="Gene3D" id="3.40.30.10">
    <property type="entry name" value="Glutaredoxin"/>
    <property type="match status" value="1"/>
</dbReference>
<keyword evidence="8" id="KW-1185">Reference proteome</keyword>
<dbReference type="InterPro" id="IPR037225">
    <property type="entry name" value="Nuo51_FMN-bd_sf"/>
</dbReference>
<dbReference type="NCBIfam" id="NF010120">
    <property type="entry name" value="PRK13596.1"/>
    <property type="match status" value="1"/>
</dbReference>
<dbReference type="Gene3D" id="1.20.1440.230">
    <property type="entry name" value="NADH-ubiquinone oxidoreductase 51kDa subunit, iron-sulphur binding domain"/>
    <property type="match status" value="1"/>
</dbReference>
<keyword evidence="4" id="KW-0408">Iron</keyword>
<dbReference type="InterPro" id="IPR011538">
    <property type="entry name" value="Nuo51_FMN-bd"/>
</dbReference>
<dbReference type="SUPFAM" id="SSF140490">
    <property type="entry name" value="Nqo1C-terminal domain-like"/>
    <property type="match status" value="1"/>
</dbReference>
<dbReference type="RefSeq" id="WP_069655968.1">
    <property type="nucleotide sequence ID" value="NZ_MIJF01000006.1"/>
</dbReference>
<dbReference type="InterPro" id="IPR019575">
    <property type="entry name" value="Nuop51_4Fe4S-bd"/>
</dbReference>
<feature type="domain" description="4Fe-4S ferredoxin-type" evidence="6">
    <location>
        <begin position="560"/>
        <end position="589"/>
    </location>
</feature>
<comment type="similarity">
    <text evidence="1">Belongs to the complex I 51 kDa subunit family.</text>
</comment>
<evidence type="ECO:0000256" key="5">
    <source>
        <dbReference type="ARBA" id="ARBA00023014"/>
    </source>
</evidence>
<dbReference type="Gene3D" id="3.10.20.600">
    <property type="match status" value="1"/>
</dbReference>